<comment type="caution">
    <text evidence="1">The sequence shown here is derived from an EMBL/GenBank/DDBJ whole genome shotgun (WGS) entry which is preliminary data.</text>
</comment>
<name>A0ABS3FTP4_9CYAN</name>
<keyword evidence="2" id="KW-1185">Reference proteome</keyword>
<dbReference type="RefSeq" id="WP_207088479.1">
    <property type="nucleotide sequence ID" value="NZ_JAFLQW010000339.1"/>
</dbReference>
<dbReference type="Proteomes" id="UP000664844">
    <property type="component" value="Unassembled WGS sequence"/>
</dbReference>
<sequence>MTKPYWVKEKKAIASDYAVSRTGRSPCCGGIPSSRRLWDLNVSHPKMNLPLN</sequence>
<organism evidence="1 2">
    <name type="scientific">Phormidium pseudopriestleyi FRX01</name>
    <dbReference type="NCBI Taxonomy" id="1759528"/>
    <lineage>
        <taxon>Bacteria</taxon>
        <taxon>Bacillati</taxon>
        <taxon>Cyanobacteriota</taxon>
        <taxon>Cyanophyceae</taxon>
        <taxon>Oscillatoriophycideae</taxon>
        <taxon>Oscillatoriales</taxon>
        <taxon>Oscillatoriaceae</taxon>
        <taxon>Phormidium</taxon>
    </lineage>
</organism>
<protein>
    <submittedName>
        <fullName evidence="1">Uncharacterized protein</fullName>
    </submittedName>
</protein>
<accession>A0ABS3FTP4</accession>
<reference evidence="1 2" key="1">
    <citation type="submission" date="2021-03" db="EMBL/GenBank/DDBJ databases">
        <title>Metabolic Capacity of the Antarctic Cyanobacterium Phormidium pseudopriestleyi that Sustains Oxygenic Photosynthesis in the Presence of Hydrogen Sulfide.</title>
        <authorList>
            <person name="Lumian J.E."/>
            <person name="Jungblut A.D."/>
            <person name="Dillon M.L."/>
            <person name="Hawes I."/>
            <person name="Doran P.T."/>
            <person name="Mackey T.J."/>
            <person name="Dick G.J."/>
            <person name="Grettenberger C.L."/>
            <person name="Sumner D.Y."/>
        </authorList>
    </citation>
    <scope>NUCLEOTIDE SEQUENCE [LARGE SCALE GENOMIC DNA]</scope>
    <source>
        <strain evidence="1 2">FRX01</strain>
    </source>
</reference>
<evidence type="ECO:0000313" key="2">
    <source>
        <dbReference type="Proteomes" id="UP000664844"/>
    </source>
</evidence>
<dbReference type="EMBL" id="JAFLQW010000339">
    <property type="protein sequence ID" value="MBO0349976.1"/>
    <property type="molecule type" value="Genomic_DNA"/>
</dbReference>
<evidence type="ECO:0000313" key="1">
    <source>
        <dbReference type="EMBL" id="MBO0349976.1"/>
    </source>
</evidence>
<gene>
    <name evidence="1" type="ORF">J0895_12810</name>
</gene>
<proteinExistence type="predicted"/>